<reference evidence="6" key="1">
    <citation type="submission" date="2016-11" db="UniProtKB">
        <authorList>
            <consortium name="WormBaseParasite"/>
        </authorList>
    </citation>
    <scope>IDENTIFICATION</scope>
</reference>
<dbReference type="InterPro" id="IPR023780">
    <property type="entry name" value="Chromo_domain"/>
</dbReference>
<dbReference type="GO" id="GO:0005634">
    <property type="term" value="C:nucleus"/>
    <property type="evidence" value="ECO:0007669"/>
    <property type="project" value="UniProtKB-SubCell"/>
</dbReference>
<evidence type="ECO:0000313" key="5">
    <source>
        <dbReference type="Proteomes" id="UP000095281"/>
    </source>
</evidence>
<dbReference type="InterPro" id="IPR051219">
    <property type="entry name" value="Heterochromatin_chromo-domain"/>
</dbReference>
<accession>A0A1I8BAL0</accession>
<dbReference type="InterPro" id="IPR000953">
    <property type="entry name" value="Chromo/chromo_shadow_dom"/>
</dbReference>
<feature type="region of interest" description="Disordered" evidence="3">
    <location>
        <begin position="67"/>
        <end position="148"/>
    </location>
</feature>
<sequence length="344" mass="38703">MTDSDASSNDGGGVYQVEKVLDKRTVKGNKVEYLIKWKGYDNPSDNTWEPEENCDCPDLIEEFKKNYKEKEVSKKSTKKRRQSPGRSNSKSVSVDRSLKEGSKDRGASKTKNTTLATSKKTRSKEFVISSSSDTEAPAEEKKPVANEMAPFLEIPYEGKVYKFQQDKKIDKVLGVRKTQKDDNQLLALVRYEDTDYELVPTPILASENPIKLIEMNKKNELRIKLLSRQQHIPKAKRPAALVASAAVPPVKRSKFDNQRKAQPTTSSTNVSSTAGPSEAPSVKHQRNFLSQQTVVHNQGLSSNLHSKQNTYGQPRVSALTEALKDQQLRQEVAVHNSMYFYLLP</sequence>
<feature type="compositionally biased region" description="Low complexity" evidence="3">
    <location>
        <begin position="238"/>
        <end position="250"/>
    </location>
</feature>
<dbReference type="InterPro" id="IPR017984">
    <property type="entry name" value="Chromo_dom_subgr"/>
</dbReference>
<comment type="subcellular location">
    <subcellularLocation>
        <location evidence="1">Nucleus</location>
    </subcellularLocation>
</comment>
<dbReference type="PRINTS" id="PR00504">
    <property type="entry name" value="CHROMODOMAIN"/>
</dbReference>
<protein>
    <submittedName>
        <fullName evidence="6">Chromo domain-containing protein</fullName>
    </submittedName>
</protein>
<dbReference type="SUPFAM" id="SSF54160">
    <property type="entry name" value="Chromo domain-like"/>
    <property type="match status" value="1"/>
</dbReference>
<dbReference type="Gene3D" id="2.40.50.40">
    <property type="match status" value="1"/>
</dbReference>
<evidence type="ECO:0000256" key="1">
    <source>
        <dbReference type="ARBA" id="ARBA00004123"/>
    </source>
</evidence>
<proteinExistence type="predicted"/>
<feature type="compositionally biased region" description="Basic and acidic residues" evidence="3">
    <location>
        <begin position="96"/>
        <end position="107"/>
    </location>
</feature>
<dbReference type="AlphaFoldDB" id="A0A1I8BAL0"/>
<evidence type="ECO:0000259" key="4">
    <source>
        <dbReference type="PROSITE" id="PS50013"/>
    </source>
</evidence>
<feature type="domain" description="Chromo" evidence="4">
    <location>
        <begin position="15"/>
        <end position="75"/>
    </location>
</feature>
<dbReference type="InterPro" id="IPR023779">
    <property type="entry name" value="Chromodomain_CS"/>
</dbReference>
<keyword evidence="2" id="KW-0539">Nucleus</keyword>
<dbReference type="PROSITE" id="PS50013">
    <property type="entry name" value="CHROMO_2"/>
    <property type="match status" value="1"/>
</dbReference>
<organism evidence="5 6">
    <name type="scientific">Meloidogyne hapla</name>
    <name type="common">Root-knot nematode worm</name>
    <dbReference type="NCBI Taxonomy" id="6305"/>
    <lineage>
        <taxon>Eukaryota</taxon>
        <taxon>Metazoa</taxon>
        <taxon>Ecdysozoa</taxon>
        <taxon>Nematoda</taxon>
        <taxon>Chromadorea</taxon>
        <taxon>Rhabditida</taxon>
        <taxon>Tylenchina</taxon>
        <taxon>Tylenchomorpha</taxon>
        <taxon>Tylenchoidea</taxon>
        <taxon>Meloidogynidae</taxon>
        <taxon>Meloidogyninae</taxon>
        <taxon>Meloidogyne</taxon>
    </lineage>
</organism>
<feature type="region of interest" description="Disordered" evidence="3">
    <location>
        <begin position="236"/>
        <end position="283"/>
    </location>
</feature>
<keyword evidence="5" id="KW-1185">Reference proteome</keyword>
<evidence type="ECO:0000256" key="2">
    <source>
        <dbReference type="ARBA" id="ARBA00023242"/>
    </source>
</evidence>
<dbReference type="SMART" id="SM00298">
    <property type="entry name" value="CHROMO"/>
    <property type="match status" value="2"/>
</dbReference>
<dbReference type="PANTHER" id="PTHR22812">
    <property type="entry name" value="CHROMOBOX PROTEIN"/>
    <property type="match status" value="1"/>
</dbReference>
<feature type="compositionally biased region" description="Polar residues" evidence="3">
    <location>
        <begin position="84"/>
        <end position="94"/>
    </location>
</feature>
<dbReference type="InterPro" id="IPR016197">
    <property type="entry name" value="Chromo-like_dom_sf"/>
</dbReference>
<dbReference type="PROSITE" id="PS00598">
    <property type="entry name" value="CHROMO_1"/>
    <property type="match status" value="1"/>
</dbReference>
<feature type="compositionally biased region" description="Polar residues" evidence="3">
    <location>
        <begin position="109"/>
        <end position="118"/>
    </location>
</feature>
<dbReference type="WBParaSite" id="MhA1_Contig1768.frz3.gene10">
    <property type="protein sequence ID" value="MhA1_Contig1768.frz3.gene10"/>
    <property type="gene ID" value="MhA1_Contig1768.frz3.gene10"/>
</dbReference>
<dbReference type="Proteomes" id="UP000095281">
    <property type="component" value="Unplaced"/>
</dbReference>
<feature type="compositionally biased region" description="Polar residues" evidence="3">
    <location>
        <begin position="260"/>
        <end position="275"/>
    </location>
</feature>
<evidence type="ECO:0000313" key="6">
    <source>
        <dbReference type="WBParaSite" id="MhA1_Contig1768.frz3.gene10"/>
    </source>
</evidence>
<name>A0A1I8BAL0_MELHA</name>
<evidence type="ECO:0000256" key="3">
    <source>
        <dbReference type="SAM" id="MobiDB-lite"/>
    </source>
</evidence>
<dbReference type="Pfam" id="PF00385">
    <property type="entry name" value="Chromo"/>
    <property type="match status" value="1"/>
</dbReference>